<dbReference type="Proteomes" id="UP000054396">
    <property type="component" value="Unassembled WGS sequence"/>
</dbReference>
<dbReference type="InterPro" id="IPR036779">
    <property type="entry name" value="LysM_dom_sf"/>
</dbReference>
<comment type="caution">
    <text evidence="3">The sequence shown here is derived from an EMBL/GenBank/DDBJ whole genome shotgun (WGS) entry which is preliminary data.</text>
</comment>
<evidence type="ECO:0000313" key="4">
    <source>
        <dbReference type="Proteomes" id="UP000054396"/>
    </source>
</evidence>
<dbReference type="SMART" id="SM00257">
    <property type="entry name" value="LysM"/>
    <property type="match status" value="1"/>
</dbReference>
<sequence>MIRLILLGTAFVGITAALLIFQPGLSAQRDEPGTVTGVTRAASDLTAIGDPITDPAPAPATVRPAEPSTAPAADDLSRGVLAALAAGTDLPDPAAPPSAGSGADRMAALADALAQSRAQDDQLARTTQSLLAELGPEAATGQDLALQDMTQDVLAGLGALKPKSQGLDTLVVQALREGQSDAYLDALLNEARTDGRIAVPEALITSEGRVDTQTLLATLVQRSVAAGAGDAADPALTAGLTAEATRPPAVTRPQSYVVQPGDSLAAIAYRFYGETALHTRIFEANRDRVAAPDRIRIGQTLTIPAL</sequence>
<name>A0A0W7WHT4_9RHOB</name>
<dbReference type="PANTHER" id="PTHR34700">
    <property type="entry name" value="POTASSIUM BINDING PROTEIN KBP"/>
    <property type="match status" value="1"/>
</dbReference>
<organism evidence="3 4">
    <name type="scientific">Pseudoponticoccus marisrubri</name>
    <dbReference type="NCBI Taxonomy" id="1685382"/>
    <lineage>
        <taxon>Bacteria</taxon>
        <taxon>Pseudomonadati</taxon>
        <taxon>Pseudomonadota</taxon>
        <taxon>Alphaproteobacteria</taxon>
        <taxon>Rhodobacterales</taxon>
        <taxon>Roseobacteraceae</taxon>
        <taxon>Pseudoponticoccus</taxon>
    </lineage>
</organism>
<dbReference type="STRING" id="1685382.AVJ23_13910"/>
<evidence type="ECO:0000313" key="3">
    <source>
        <dbReference type="EMBL" id="KUF10141.1"/>
    </source>
</evidence>
<dbReference type="CDD" id="cd00118">
    <property type="entry name" value="LysM"/>
    <property type="match status" value="1"/>
</dbReference>
<feature type="domain" description="LysM" evidence="2">
    <location>
        <begin position="254"/>
        <end position="303"/>
    </location>
</feature>
<dbReference type="Pfam" id="PF01476">
    <property type="entry name" value="LysM"/>
    <property type="match status" value="1"/>
</dbReference>
<dbReference type="PROSITE" id="PS51782">
    <property type="entry name" value="LYSM"/>
    <property type="match status" value="1"/>
</dbReference>
<feature type="region of interest" description="Disordered" evidence="1">
    <location>
        <begin position="48"/>
        <end position="74"/>
    </location>
</feature>
<dbReference type="SUPFAM" id="SSF54106">
    <property type="entry name" value="LysM domain"/>
    <property type="match status" value="1"/>
</dbReference>
<proteinExistence type="predicted"/>
<evidence type="ECO:0000259" key="2">
    <source>
        <dbReference type="PROSITE" id="PS51782"/>
    </source>
</evidence>
<accession>A0A0W7WHT4</accession>
<dbReference type="PANTHER" id="PTHR34700:SF4">
    <property type="entry name" value="PHAGE-LIKE ELEMENT PBSX PROTEIN XKDP"/>
    <property type="match status" value="1"/>
</dbReference>
<dbReference type="InterPro" id="IPR052196">
    <property type="entry name" value="Bact_Kbp"/>
</dbReference>
<reference evidence="3 4" key="1">
    <citation type="submission" date="2015-12" db="EMBL/GenBank/DDBJ databases">
        <authorList>
            <person name="Shamseldin A."/>
            <person name="Moawad H."/>
            <person name="Abd El-Rahim W.M."/>
            <person name="Sadowsky M.J."/>
        </authorList>
    </citation>
    <scope>NUCLEOTIDE SEQUENCE [LARGE SCALE GENOMIC DNA]</scope>
    <source>
        <strain evidence="3 4">SJ5A-1</strain>
    </source>
</reference>
<gene>
    <name evidence="3" type="ORF">AVJ23_13910</name>
</gene>
<feature type="compositionally biased region" description="Low complexity" evidence="1">
    <location>
        <begin position="48"/>
        <end position="61"/>
    </location>
</feature>
<dbReference type="AlphaFoldDB" id="A0A0W7WHT4"/>
<dbReference type="RefSeq" id="WP_058862812.1">
    <property type="nucleotide sequence ID" value="NZ_LPXO01000008.1"/>
</dbReference>
<dbReference type="InterPro" id="IPR018392">
    <property type="entry name" value="LysM"/>
</dbReference>
<dbReference type="EMBL" id="LPXO01000008">
    <property type="protein sequence ID" value="KUF10141.1"/>
    <property type="molecule type" value="Genomic_DNA"/>
</dbReference>
<evidence type="ECO:0000256" key="1">
    <source>
        <dbReference type="SAM" id="MobiDB-lite"/>
    </source>
</evidence>
<dbReference type="OrthoDB" id="370541at2"/>
<keyword evidence="4" id="KW-1185">Reference proteome</keyword>
<protein>
    <recommendedName>
        <fullName evidence="2">LysM domain-containing protein</fullName>
    </recommendedName>
</protein>
<dbReference type="Gene3D" id="3.10.350.10">
    <property type="entry name" value="LysM domain"/>
    <property type="match status" value="1"/>
</dbReference>